<dbReference type="InterPro" id="IPR024654">
    <property type="entry name" value="Calcineurin-like_PHP_lpxH"/>
</dbReference>
<feature type="domain" description="Calcineurin-like phosphoesterase" evidence="3">
    <location>
        <begin position="3"/>
        <end position="150"/>
    </location>
</feature>
<evidence type="ECO:0000259" key="3">
    <source>
        <dbReference type="Pfam" id="PF12850"/>
    </source>
</evidence>
<dbReference type="EC" id="3.1.4.-" evidence="2"/>
<dbReference type="EMBL" id="BPUB01000002">
    <property type="protein sequence ID" value="GJG59297.1"/>
    <property type="molecule type" value="Genomic_DNA"/>
</dbReference>
<organism evidence="4 5">
    <name type="scientific">Prevotella lacticifex</name>
    <dbReference type="NCBI Taxonomy" id="2854755"/>
    <lineage>
        <taxon>Bacteria</taxon>
        <taxon>Pseudomonadati</taxon>
        <taxon>Bacteroidota</taxon>
        <taxon>Bacteroidia</taxon>
        <taxon>Bacteroidales</taxon>
        <taxon>Prevotellaceae</taxon>
        <taxon>Prevotella</taxon>
    </lineage>
</organism>
<keyword evidence="2" id="KW-0479">Metal-binding</keyword>
<reference evidence="4" key="1">
    <citation type="journal article" date="2022" name="Int. J. Syst. Evol. Microbiol.">
        <title>Prevotella lacticifex sp. nov., isolated from the rumen of cows.</title>
        <authorList>
            <person name="Shinkai T."/>
            <person name="Ikeyama N."/>
            <person name="Kumagai M."/>
            <person name="Ohmori H."/>
            <person name="Sakamoto M."/>
            <person name="Ohkuma M."/>
            <person name="Mitsumori M."/>
        </authorList>
    </citation>
    <scope>NUCLEOTIDE SEQUENCE</scope>
    <source>
        <strain evidence="4">R5076</strain>
    </source>
</reference>
<dbReference type="InterPro" id="IPR000979">
    <property type="entry name" value="Phosphodiesterase_MJ0936/Vps29"/>
</dbReference>
<accession>A0A9R1CB44</accession>
<dbReference type="GO" id="GO:0046872">
    <property type="term" value="F:metal ion binding"/>
    <property type="evidence" value="ECO:0007669"/>
    <property type="project" value="UniProtKB-KW"/>
</dbReference>
<dbReference type="GeneID" id="72466665"/>
<dbReference type="SUPFAM" id="SSF56300">
    <property type="entry name" value="Metallo-dependent phosphatases"/>
    <property type="match status" value="1"/>
</dbReference>
<dbReference type="RefSeq" id="WP_223928803.1">
    <property type="nucleotide sequence ID" value="NZ_BPTU01000001.1"/>
</dbReference>
<comment type="similarity">
    <text evidence="1 2">Belongs to the metallophosphoesterase superfamily. YfcE family.</text>
</comment>
<protein>
    <recommendedName>
        <fullName evidence="2">Phosphoesterase</fullName>
        <ecNumber evidence="2">3.1.4.-</ecNumber>
    </recommendedName>
</protein>
<sequence>MKRIGIVSDTHGYWDPKYEKYFAECDEIWHAGDIGSVEVADKFEAMAPLFRAVYGNCDGYDLRARYPEVLRFKCEDVDVMIKHIGGYPGNYDRSVVKMIYANPPQLFIAGHSHILKVKYDKTLNLLHINPGAAGLMGWQKERTLVRLTIEGNKFTDCDVVTLGENKSVL</sequence>
<keyword evidence="5" id="KW-1185">Reference proteome</keyword>
<comment type="caution">
    <text evidence="4">The sequence shown here is derived from an EMBL/GenBank/DDBJ whole genome shotgun (WGS) entry which is preliminary data.</text>
</comment>
<evidence type="ECO:0000313" key="5">
    <source>
        <dbReference type="Proteomes" id="UP000825483"/>
    </source>
</evidence>
<dbReference type="Gene3D" id="3.60.21.10">
    <property type="match status" value="1"/>
</dbReference>
<proteinExistence type="inferred from homology"/>
<dbReference type="GO" id="GO:0016787">
    <property type="term" value="F:hydrolase activity"/>
    <property type="evidence" value="ECO:0007669"/>
    <property type="project" value="UniProtKB-UniRule"/>
</dbReference>
<dbReference type="Pfam" id="PF12850">
    <property type="entry name" value="Metallophos_2"/>
    <property type="match status" value="1"/>
</dbReference>
<evidence type="ECO:0000256" key="1">
    <source>
        <dbReference type="ARBA" id="ARBA00008950"/>
    </source>
</evidence>
<gene>
    <name evidence="4" type="ORF">PRLR5076_21480</name>
</gene>
<comment type="cofactor">
    <cofactor evidence="2">
        <name>a divalent metal cation</name>
        <dbReference type="ChEBI" id="CHEBI:60240"/>
    </cofactor>
</comment>
<name>A0A9R1CB44_9BACT</name>
<evidence type="ECO:0000256" key="2">
    <source>
        <dbReference type="RuleBase" id="RU362039"/>
    </source>
</evidence>
<dbReference type="InterPro" id="IPR029052">
    <property type="entry name" value="Metallo-depent_PP-like"/>
</dbReference>
<dbReference type="AlphaFoldDB" id="A0A9R1CB44"/>
<dbReference type="NCBIfam" id="TIGR00040">
    <property type="entry name" value="yfcE"/>
    <property type="match status" value="1"/>
</dbReference>
<dbReference type="Proteomes" id="UP000825483">
    <property type="component" value="Unassembled WGS sequence"/>
</dbReference>
<evidence type="ECO:0000313" key="4">
    <source>
        <dbReference type="EMBL" id="GJG59297.1"/>
    </source>
</evidence>